<dbReference type="InterPro" id="IPR000792">
    <property type="entry name" value="Tscrpt_reg_LuxR_C"/>
</dbReference>
<keyword evidence="1 3" id="KW-0597">Phosphoprotein</keyword>
<dbReference type="PROSITE" id="PS50110">
    <property type="entry name" value="RESPONSE_REGULATORY"/>
    <property type="match status" value="1"/>
</dbReference>
<keyword evidence="7" id="KW-1185">Reference proteome</keyword>
<dbReference type="SMART" id="SM00421">
    <property type="entry name" value="HTH_LUXR"/>
    <property type="match status" value="1"/>
</dbReference>
<evidence type="ECO:0000256" key="3">
    <source>
        <dbReference type="PROSITE-ProRule" id="PRU00169"/>
    </source>
</evidence>
<dbReference type="PANTHER" id="PTHR43214:SF43">
    <property type="entry name" value="TWO-COMPONENT RESPONSE REGULATOR"/>
    <property type="match status" value="1"/>
</dbReference>
<keyword evidence="2" id="KW-0238">DNA-binding</keyword>
<dbReference type="CDD" id="cd17535">
    <property type="entry name" value="REC_NarL-like"/>
    <property type="match status" value="1"/>
</dbReference>
<evidence type="ECO:0000313" key="6">
    <source>
        <dbReference type="EMBL" id="NBG64600.1"/>
    </source>
</evidence>
<dbReference type="SUPFAM" id="SSF52172">
    <property type="entry name" value="CheY-like"/>
    <property type="match status" value="1"/>
</dbReference>
<dbReference type="PRINTS" id="PR00038">
    <property type="entry name" value="HTHLUXR"/>
</dbReference>
<feature type="domain" description="HTH luxR-type" evidence="4">
    <location>
        <begin position="141"/>
        <end position="206"/>
    </location>
</feature>
<dbReference type="RefSeq" id="WP_160630935.1">
    <property type="nucleotide sequence ID" value="NZ_WWNE01000003.1"/>
</dbReference>
<dbReference type="InterPro" id="IPR011006">
    <property type="entry name" value="CheY-like_superfamily"/>
</dbReference>
<dbReference type="Pfam" id="PF00196">
    <property type="entry name" value="GerE"/>
    <property type="match status" value="1"/>
</dbReference>
<dbReference type="Gene3D" id="3.40.50.2300">
    <property type="match status" value="1"/>
</dbReference>
<reference evidence="6 7" key="1">
    <citation type="submission" date="2019-12" db="EMBL/GenBank/DDBJ databases">
        <authorList>
            <person name="Zhao J."/>
        </authorList>
    </citation>
    <scope>NUCLEOTIDE SEQUENCE [LARGE SCALE GENOMIC DNA]</scope>
    <source>
        <strain evidence="6 7">S-15</strain>
    </source>
</reference>
<organism evidence="6 7">
    <name type="scientific">Acidiluteibacter ferrifornacis</name>
    <dbReference type="NCBI Taxonomy" id="2692424"/>
    <lineage>
        <taxon>Bacteria</taxon>
        <taxon>Pseudomonadati</taxon>
        <taxon>Bacteroidota</taxon>
        <taxon>Flavobacteriia</taxon>
        <taxon>Flavobacteriales</taxon>
        <taxon>Cryomorphaceae</taxon>
        <taxon>Acidiluteibacter</taxon>
    </lineage>
</organism>
<evidence type="ECO:0000259" key="4">
    <source>
        <dbReference type="PROSITE" id="PS50043"/>
    </source>
</evidence>
<dbReference type="InterPro" id="IPR039420">
    <property type="entry name" value="WalR-like"/>
</dbReference>
<dbReference type="InterPro" id="IPR016032">
    <property type="entry name" value="Sig_transdc_resp-reg_C-effctor"/>
</dbReference>
<dbReference type="PANTHER" id="PTHR43214">
    <property type="entry name" value="TWO-COMPONENT RESPONSE REGULATOR"/>
    <property type="match status" value="1"/>
</dbReference>
<dbReference type="Pfam" id="PF00072">
    <property type="entry name" value="Response_reg"/>
    <property type="match status" value="1"/>
</dbReference>
<name>A0A6N9NHC9_9FLAO</name>
<dbReference type="Proteomes" id="UP000470771">
    <property type="component" value="Unassembled WGS sequence"/>
</dbReference>
<gene>
    <name evidence="6" type="ORF">GQN54_00630</name>
</gene>
<dbReference type="SUPFAM" id="SSF46894">
    <property type="entry name" value="C-terminal effector domain of the bipartite response regulators"/>
    <property type="match status" value="1"/>
</dbReference>
<feature type="modified residue" description="4-aspartylphosphate" evidence="3">
    <location>
        <position position="54"/>
    </location>
</feature>
<protein>
    <submittedName>
        <fullName evidence="6">Response regulator</fullName>
    </submittedName>
</protein>
<dbReference type="AlphaFoldDB" id="A0A6N9NHC9"/>
<dbReference type="InterPro" id="IPR001789">
    <property type="entry name" value="Sig_transdc_resp-reg_receiver"/>
</dbReference>
<dbReference type="GO" id="GO:0003677">
    <property type="term" value="F:DNA binding"/>
    <property type="evidence" value="ECO:0007669"/>
    <property type="project" value="UniProtKB-KW"/>
</dbReference>
<dbReference type="InterPro" id="IPR058245">
    <property type="entry name" value="NreC/VraR/RcsB-like_REC"/>
</dbReference>
<dbReference type="CDD" id="cd06170">
    <property type="entry name" value="LuxR_C_like"/>
    <property type="match status" value="1"/>
</dbReference>
<dbReference type="GO" id="GO:0000160">
    <property type="term" value="P:phosphorelay signal transduction system"/>
    <property type="evidence" value="ECO:0007669"/>
    <property type="project" value="InterPro"/>
</dbReference>
<evidence type="ECO:0000259" key="5">
    <source>
        <dbReference type="PROSITE" id="PS50110"/>
    </source>
</evidence>
<dbReference type="PROSITE" id="PS50043">
    <property type="entry name" value="HTH_LUXR_2"/>
    <property type="match status" value="1"/>
</dbReference>
<evidence type="ECO:0000256" key="2">
    <source>
        <dbReference type="ARBA" id="ARBA00023125"/>
    </source>
</evidence>
<accession>A0A6N9NHC9</accession>
<proteinExistence type="predicted"/>
<evidence type="ECO:0000313" key="7">
    <source>
        <dbReference type="Proteomes" id="UP000470771"/>
    </source>
</evidence>
<evidence type="ECO:0000256" key="1">
    <source>
        <dbReference type="ARBA" id="ARBA00022553"/>
    </source>
</evidence>
<dbReference type="EMBL" id="WWNE01000003">
    <property type="protein sequence ID" value="NBG64600.1"/>
    <property type="molecule type" value="Genomic_DNA"/>
</dbReference>
<dbReference type="GO" id="GO:0006355">
    <property type="term" value="P:regulation of DNA-templated transcription"/>
    <property type="evidence" value="ECO:0007669"/>
    <property type="project" value="InterPro"/>
</dbReference>
<feature type="domain" description="Response regulatory" evidence="5">
    <location>
        <begin position="3"/>
        <end position="119"/>
    </location>
</feature>
<dbReference type="SMART" id="SM00448">
    <property type="entry name" value="REC"/>
    <property type="match status" value="1"/>
</dbReference>
<sequence length="208" mass="23367">MIKVAIVDDHQLFRQGLAVILSAKENIQVVGKYESAIALLNQIDDLDVDLVLMDIDMPEMDGITATVEVLAIRPNVKVVILSMHLNSIKIQEAISAKVSGYLLKTSSDVEVANAIETVMNGKDYFSQEAQQELIESYRKKEDPNYSELTKREIDILRLVCQELNSQEIADKLFISKHTAETHRRNLLSKIDCKNSVGLVKFAMDNGYI</sequence>
<comment type="caution">
    <text evidence="6">The sequence shown here is derived from an EMBL/GenBank/DDBJ whole genome shotgun (WGS) entry which is preliminary data.</text>
</comment>